<organism evidence="2 3">
    <name type="scientific">Caenorhabditis tropicalis</name>
    <dbReference type="NCBI Taxonomy" id="1561998"/>
    <lineage>
        <taxon>Eukaryota</taxon>
        <taxon>Metazoa</taxon>
        <taxon>Ecdysozoa</taxon>
        <taxon>Nematoda</taxon>
        <taxon>Chromadorea</taxon>
        <taxon>Rhabditida</taxon>
        <taxon>Rhabditina</taxon>
        <taxon>Rhabditomorpha</taxon>
        <taxon>Rhabditoidea</taxon>
        <taxon>Rhabditidae</taxon>
        <taxon>Peloderinae</taxon>
        <taxon>Caenorhabditis</taxon>
    </lineage>
</organism>
<dbReference type="eggNOG" id="ENOG502SGA9">
    <property type="taxonomic scope" value="Eukaryota"/>
</dbReference>
<proteinExistence type="predicted"/>
<evidence type="ECO:0000313" key="2">
    <source>
        <dbReference type="Proteomes" id="UP000095282"/>
    </source>
</evidence>
<protein>
    <submittedName>
        <fullName evidence="3">SGNH domain-containing protein</fullName>
    </submittedName>
</protein>
<dbReference type="InterPro" id="IPR043968">
    <property type="entry name" value="SGNH"/>
</dbReference>
<feature type="domain" description="SGNH" evidence="1">
    <location>
        <begin position="2"/>
        <end position="63"/>
    </location>
</feature>
<keyword evidence="2" id="KW-1185">Reference proteome</keyword>
<dbReference type="Proteomes" id="UP000095282">
    <property type="component" value="Unplaced"/>
</dbReference>
<evidence type="ECO:0000313" key="3">
    <source>
        <dbReference type="WBParaSite" id="Csp11.Scaffold629.g14322.t1"/>
    </source>
</evidence>
<dbReference type="AlphaFoldDB" id="A0A1I7U2Y8"/>
<name>A0A1I7U2Y8_9PELO</name>
<sequence>MARKRHAQLMKDCKGKCELVDYVPEFYNTTTNTFRYYDERGLSYFTKATHLTPLGVEHIRHIWSDLCKKL</sequence>
<dbReference type="Pfam" id="PF19040">
    <property type="entry name" value="SGNH"/>
    <property type="match status" value="1"/>
</dbReference>
<dbReference type="STRING" id="1561998.A0A1I7U2Y8"/>
<evidence type="ECO:0000259" key="1">
    <source>
        <dbReference type="Pfam" id="PF19040"/>
    </source>
</evidence>
<dbReference type="WBParaSite" id="Csp11.Scaffold629.g14322.t1">
    <property type="protein sequence ID" value="Csp11.Scaffold629.g14322.t1"/>
    <property type="gene ID" value="Csp11.Scaffold629.g14322"/>
</dbReference>
<accession>A0A1I7U2Y8</accession>
<reference evidence="3" key="1">
    <citation type="submission" date="2016-11" db="UniProtKB">
        <authorList>
            <consortium name="WormBaseParasite"/>
        </authorList>
    </citation>
    <scope>IDENTIFICATION</scope>
</reference>